<gene>
    <name evidence="4" type="ORF">GALL_233540</name>
</gene>
<proteinExistence type="predicted"/>
<dbReference type="EMBL" id="MLJW01000181">
    <property type="protein sequence ID" value="OIQ94696.1"/>
    <property type="molecule type" value="Genomic_DNA"/>
</dbReference>
<dbReference type="InterPro" id="IPR007301">
    <property type="entry name" value="DoxD"/>
</dbReference>
<comment type="caution">
    <text evidence="4">The sequence shown here is derived from an EMBL/GenBank/DDBJ whole genome shotgun (WGS) entry which is preliminary data.</text>
</comment>
<feature type="transmembrane region" description="Helical" evidence="1">
    <location>
        <begin position="95"/>
        <end position="115"/>
    </location>
</feature>
<feature type="transmembrane region" description="Helical" evidence="1">
    <location>
        <begin position="149"/>
        <end position="170"/>
    </location>
</feature>
<sequence>MAMVQQATVGVPNTPASQVHAGGADGWALAGMVATPLRWVTGWLFFSAFWRRAVLAPAKLDPTSPLWNGKKINDFLPHSLGIGNMLEWLVTHPDVLQVFLVGFTVVEALVGLALLLGLATRLAALGTAVLSFGILLGAGWLGTTCLDEWQIGAAGIAGSLTVLLAGAGPWSLDRLWTRRFPGLAHRRTVRLVTTGPLGQDGHLRGVARAAAVLAVSGLLITLVTNQVFAGGVWGPLHNDSKAPHLTLSNAALTPTGDVALRVYRDGGPDTYGAFIVSATVVDAAGATVETFDAKALATLPRTAMTNYYVNKVVPGGHALVVPLAAKADLRLAPADPVQLPSGSYKVVLTDVSGLSWTTTAKVP</sequence>
<evidence type="ECO:0000259" key="3">
    <source>
        <dbReference type="Pfam" id="PF07680"/>
    </source>
</evidence>
<dbReference type="Pfam" id="PF04173">
    <property type="entry name" value="DoxD"/>
    <property type="match status" value="1"/>
</dbReference>
<feature type="transmembrane region" description="Helical" evidence="1">
    <location>
        <begin position="122"/>
        <end position="143"/>
    </location>
</feature>
<keyword evidence="1" id="KW-0812">Transmembrane</keyword>
<evidence type="ECO:0000313" key="4">
    <source>
        <dbReference type="EMBL" id="OIQ94696.1"/>
    </source>
</evidence>
<organism evidence="4">
    <name type="scientific">mine drainage metagenome</name>
    <dbReference type="NCBI Taxonomy" id="410659"/>
    <lineage>
        <taxon>unclassified sequences</taxon>
        <taxon>metagenomes</taxon>
        <taxon>ecological metagenomes</taxon>
    </lineage>
</organism>
<dbReference type="Pfam" id="PF07680">
    <property type="entry name" value="DoxA"/>
    <property type="match status" value="1"/>
</dbReference>
<feature type="domain" description="TQO small subunit DoxD" evidence="2">
    <location>
        <begin position="36"/>
        <end position="191"/>
    </location>
</feature>
<keyword evidence="1" id="KW-0472">Membrane</keyword>
<name>A0A1J5RF09_9ZZZZ</name>
<evidence type="ECO:0000256" key="1">
    <source>
        <dbReference type="SAM" id="Phobius"/>
    </source>
</evidence>
<dbReference type="InterPro" id="IPR011636">
    <property type="entry name" value="DoxA"/>
</dbReference>
<accession>A0A1J5RF09</accession>
<evidence type="ECO:0000259" key="2">
    <source>
        <dbReference type="Pfam" id="PF04173"/>
    </source>
</evidence>
<feature type="domain" description="Thiosulphate:quinone oxidoreductase small subunit DoxA" evidence="3">
    <location>
        <begin position="228"/>
        <end position="357"/>
    </location>
</feature>
<reference evidence="4" key="1">
    <citation type="submission" date="2016-10" db="EMBL/GenBank/DDBJ databases">
        <title>Sequence of Gallionella enrichment culture.</title>
        <authorList>
            <person name="Poehlein A."/>
            <person name="Muehling M."/>
            <person name="Daniel R."/>
        </authorList>
    </citation>
    <scope>NUCLEOTIDE SEQUENCE</scope>
</reference>
<keyword evidence="1" id="KW-1133">Transmembrane helix</keyword>
<dbReference type="AlphaFoldDB" id="A0A1J5RF09"/>
<protein>
    <submittedName>
        <fullName evidence="4">TQO small subunit DoxD</fullName>
    </submittedName>
</protein>